<dbReference type="Proteomes" id="UP000004440">
    <property type="component" value="Unassembled WGS sequence"/>
</dbReference>
<reference evidence="2 3" key="1">
    <citation type="journal article" date="2011" name="J. Bacteriol.">
        <title>Genome Sequence of an Ammonia-Oxidizing Soil Archaeon, "Candidatus Nitrosoarchaeum koreensis" MY1.</title>
        <authorList>
            <person name="Kim B.K."/>
            <person name="Jung M.Y."/>
            <person name="Yu D.S."/>
            <person name="Park S.J."/>
            <person name="Oh T.K."/>
            <person name="Rhee S.K."/>
            <person name="Kim J.F."/>
        </authorList>
    </citation>
    <scope>NUCLEOTIDE SEQUENCE [LARGE SCALE GENOMIC DNA]</scope>
    <source>
        <strain evidence="2 3">MY1</strain>
    </source>
</reference>
<protein>
    <submittedName>
        <fullName evidence="2">Uncharacterized protein</fullName>
    </submittedName>
</protein>
<dbReference type="OrthoDB" id="4999at2157"/>
<name>F9CWT2_9ARCH</name>
<sequence>MSKNDPKNNVFHKYDVEATIDEIENAETHSTFKYGFTILSNPKNVHLTIEGMTKIAGDAKERDDILTKDENDVPKILSVIYQELFPTFFLLSKSLNVSCPPIQIGGMGAGNVSEAIEEIEDVSTTQENMTEVAEPVDESELENPDIIQPNL</sequence>
<proteinExistence type="predicted"/>
<organism evidence="2 3">
    <name type="scientific">Nitrosarchaeum koreense MY1</name>
    <dbReference type="NCBI Taxonomy" id="1001994"/>
    <lineage>
        <taxon>Archaea</taxon>
        <taxon>Nitrososphaerota</taxon>
        <taxon>Nitrososphaeria</taxon>
        <taxon>Nitrosopumilales</taxon>
        <taxon>Nitrosopumilaceae</taxon>
        <taxon>Nitrosarchaeum</taxon>
    </lineage>
</organism>
<evidence type="ECO:0000256" key="1">
    <source>
        <dbReference type="SAM" id="MobiDB-lite"/>
    </source>
</evidence>
<evidence type="ECO:0000313" key="3">
    <source>
        <dbReference type="Proteomes" id="UP000004440"/>
    </source>
</evidence>
<comment type="caution">
    <text evidence="2">The sequence shown here is derived from an EMBL/GenBank/DDBJ whole genome shotgun (WGS) entry which is preliminary data.</text>
</comment>
<feature type="region of interest" description="Disordered" evidence="1">
    <location>
        <begin position="132"/>
        <end position="151"/>
    </location>
</feature>
<evidence type="ECO:0000313" key="2">
    <source>
        <dbReference type="EMBL" id="EGP93734.1"/>
    </source>
</evidence>
<dbReference type="RefSeq" id="WP_007550556.1">
    <property type="nucleotide sequence ID" value="NZ_AFPU01000001.1"/>
</dbReference>
<dbReference type="STRING" id="1001994.MY1_0974"/>
<dbReference type="AlphaFoldDB" id="F9CWT2"/>
<gene>
    <name evidence="2" type="ORF">MY1_0974</name>
</gene>
<dbReference type="EMBL" id="AFPU01000001">
    <property type="protein sequence ID" value="EGP93734.1"/>
    <property type="molecule type" value="Genomic_DNA"/>
</dbReference>
<accession>F9CWT2</accession>
<keyword evidence="3" id="KW-1185">Reference proteome</keyword>
<feature type="compositionally biased region" description="Acidic residues" evidence="1">
    <location>
        <begin position="134"/>
        <end position="143"/>
    </location>
</feature>